<sequence>MKKLIVTIETAWVGAAETVEVELEGDETEEEIEAIAKEEFQNYCNYGWRIEK</sequence>
<proteinExistence type="predicted"/>
<keyword evidence="2" id="KW-1185">Reference proteome</keyword>
<dbReference type="Proteomes" id="UP000293689">
    <property type="component" value="Segment"/>
</dbReference>
<dbReference type="EMBL" id="MK479295">
    <property type="protein sequence ID" value="QBJ04007.1"/>
    <property type="molecule type" value="Genomic_DNA"/>
</dbReference>
<name>A0A481W578_9CAUD</name>
<dbReference type="GeneID" id="77418127"/>
<evidence type="ECO:0000313" key="1">
    <source>
        <dbReference type="EMBL" id="QBJ04007.1"/>
    </source>
</evidence>
<accession>A0A481W578</accession>
<reference evidence="2" key="1">
    <citation type="submission" date="2019-02" db="EMBL/GenBank/DDBJ databases">
        <title>Complete genome of phage SEE-1.</title>
        <authorList>
            <person name="Lu M."/>
        </authorList>
    </citation>
    <scope>NUCLEOTIDE SEQUENCE [LARGE SCALE GENOMIC DNA]</scope>
</reference>
<organism evidence="1 2">
    <name type="scientific">Salmonella phage vB_SenS_SE1</name>
    <dbReference type="NCBI Taxonomy" id="2530161"/>
    <lineage>
        <taxon>Viruses</taxon>
        <taxon>Duplodnaviria</taxon>
        <taxon>Heunggongvirae</taxon>
        <taxon>Uroviricota</taxon>
        <taxon>Caudoviricetes</taxon>
        <taxon>Sarkviridae</taxon>
        <taxon>Guernseyvirinae</taxon>
        <taxon>Cornellvirus</taxon>
        <taxon>Cornellvirus SE1</taxon>
    </lineage>
</organism>
<evidence type="ECO:0000313" key="2">
    <source>
        <dbReference type="Proteomes" id="UP000293689"/>
    </source>
</evidence>
<dbReference type="RefSeq" id="YP_010582450.1">
    <property type="nucleotide sequence ID" value="NC_069151.1"/>
</dbReference>
<dbReference type="KEGG" id="vg:77418127"/>
<protein>
    <submittedName>
        <fullName evidence="1">Uncharacterized protein</fullName>
    </submittedName>
</protein>